<keyword evidence="1" id="KW-0472">Membrane</keyword>
<organism evidence="2 3">
    <name type="scientific">Sphaeroforma arctica JP610</name>
    <dbReference type="NCBI Taxonomy" id="667725"/>
    <lineage>
        <taxon>Eukaryota</taxon>
        <taxon>Ichthyosporea</taxon>
        <taxon>Ichthyophonida</taxon>
        <taxon>Sphaeroforma</taxon>
    </lineage>
</organism>
<dbReference type="Proteomes" id="UP000054560">
    <property type="component" value="Unassembled WGS sequence"/>
</dbReference>
<name>A0A0L0FMJ2_9EUKA</name>
<evidence type="ECO:0000256" key="1">
    <source>
        <dbReference type="SAM" id="Phobius"/>
    </source>
</evidence>
<dbReference type="RefSeq" id="XP_014151877.1">
    <property type="nucleotide sequence ID" value="XM_014296402.1"/>
</dbReference>
<protein>
    <submittedName>
        <fullName evidence="2">Uncharacterized protein</fullName>
    </submittedName>
</protein>
<dbReference type="GeneID" id="25910082"/>
<dbReference type="EMBL" id="KQ242587">
    <property type="protein sequence ID" value="KNC77975.1"/>
    <property type="molecule type" value="Genomic_DNA"/>
</dbReference>
<feature type="transmembrane region" description="Helical" evidence="1">
    <location>
        <begin position="166"/>
        <end position="187"/>
    </location>
</feature>
<gene>
    <name evidence="2" type="ORF">SARC_09578</name>
</gene>
<accession>A0A0L0FMJ2</accession>
<evidence type="ECO:0000313" key="3">
    <source>
        <dbReference type="Proteomes" id="UP000054560"/>
    </source>
</evidence>
<dbReference type="AlphaFoldDB" id="A0A0L0FMJ2"/>
<keyword evidence="1" id="KW-1133">Transmembrane helix</keyword>
<sequence length="200" mass="22675">MHTRFTFDATLALELMPVAIRSLKYSFNVAPYSASPCPLIDNKQRKESFAYNAVINDGDMALPVGGSESGLMQINQDTDAANETKNEVINENPMKEKPRFHRTWFLRRRARLGTNNDAKLSTREEQGDTAATERIVRKHRDCYNSFFGPLHRLKADKHRARKCARLVDSCSLLVLTVGYVLGIYLIFKLNTTDQASNFAD</sequence>
<proteinExistence type="predicted"/>
<reference evidence="2 3" key="1">
    <citation type="submission" date="2011-02" db="EMBL/GenBank/DDBJ databases">
        <title>The Genome Sequence of Sphaeroforma arctica JP610.</title>
        <authorList>
            <consortium name="The Broad Institute Genome Sequencing Platform"/>
            <person name="Russ C."/>
            <person name="Cuomo C."/>
            <person name="Young S.K."/>
            <person name="Zeng Q."/>
            <person name="Gargeya S."/>
            <person name="Alvarado L."/>
            <person name="Berlin A."/>
            <person name="Chapman S.B."/>
            <person name="Chen Z."/>
            <person name="Freedman E."/>
            <person name="Gellesch M."/>
            <person name="Goldberg J."/>
            <person name="Griggs A."/>
            <person name="Gujja S."/>
            <person name="Heilman E."/>
            <person name="Heiman D."/>
            <person name="Howarth C."/>
            <person name="Mehta T."/>
            <person name="Neiman D."/>
            <person name="Pearson M."/>
            <person name="Roberts A."/>
            <person name="Saif S."/>
            <person name="Shea T."/>
            <person name="Shenoy N."/>
            <person name="Sisk P."/>
            <person name="Stolte C."/>
            <person name="Sykes S."/>
            <person name="White J."/>
            <person name="Yandava C."/>
            <person name="Burger G."/>
            <person name="Gray M.W."/>
            <person name="Holland P.W.H."/>
            <person name="King N."/>
            <person name="Lang F.B.F."/>
            <person name="Roger A.J."/>
            <person name="Ruiz-Trillo I."/>
            <person name="Haas B."/>
            <person name="Nusbaum C."/>
            <person name="Birren B."/>
        </authorList>
    </citation>
    <scope>NUCLEOTIDE SEQUENCE [LARGE SCALE GENOMIC DNA]</scope>
    <source>
        <strain evidence="2 3">JP610</strain>
    </source>
</reference>
<keyword evidence="3" id="KW-1185">Reference proteome</keyword>
<keyword evidence="1" id="KW-0812">Transmembrane</keyword>
<evidence type="ECO:0000313" key="2">
    <source>
        <dbReference type="EMBL" id="KNC77975.1"/>
    </source>
</evidence>